<protein>
    <recommendedName>
        <fullName evidence="3">CopG-like ribbon-helix-helix domain-containing protein</fullName>
    </recommendedName>
</protein>
<evidence type="ECO:0008006" key="3">
    <source>
        <dbReference type="Google" id="ProtNLM"/>
    </source>
</evidence>
<sequence length="78" mass="8419">MIKAATRENQVKLTVSVPPSLHVLLRSWALCEGRELTSVVLQCVELSIRQLKSNGSIPSAAIRAYEGACDERLAIGGL</sequence>
<dbReference type="eggNOG" id="ENOG5030ST0">
    <property type="taxonomic scope" value="Bacteria"/>
</dbReference>
<dbReference type="SUPFAM" id="SSF47598">
    <property type="entry name" value="Ribbon-helix-helix"/>
    <property type="match status" value="1"/>
</dbReference>
<reference evidence="1 2" key="1">
    <citation type="journal article" date="2003" name="Nature">
        <title>The genome of a motile marine Synechococcus.</title>
        <authorList>
            <person name="Palenik B."/>
            <person name="Brahamsha B."/>
            <person name="Larimer F."/>
            <person name="Land M."/>
            <person name="Hauser L."/>
            <person name="Chain P."/>
            <person name="Lamerdin J."/>
            <person name="Regala W."/>
            <person name="Allen E.A."/>
            <person name="McCarren J."/>
            <person name="Paulsen I."/>
            <person name="Dufresne A."/>
            <person name="Partensky F."/>
            <person name="Webb E."/>
            <person name="Waterbury J."/>
        </authorList>
    </citation>
    <scope>NUCLEOTIDE SEQUENCE [LARGE SCALE GENOMIC DNA]</scope>
    <source>
        <strain evidence="1 2">WH8102</strain>
    </source>
</reference>
<evidence type="ECO:0000313" key="2">
    <source>
        <dbReference type="Proteomes" id="UP000001422"/>
    </source>
</evidence>
<keyword evidence="2" id="KW-1185">Reference proteome</keyword>
<dbReference type="InterPro" id="IPR010985">
    <property type="entry name" value="Ribbon_hlx_hlx"/>
</dbReference>
<dbReference type="KEGG" id="syw:SYNW1136"/>
<name>Q7U750_PARMW</name>
<evidence type="ECO:0000313" key="1">
    <source>
        <dbReference type="EMBL" id="CAE07651.1"/>
    </source>
</evidence>
<dbReference type="AlphaFoldDB" id="Q7U750"/>
<gene>
    <name evidence="1" type="ordered locus">SYNW1136</name>
</gene>
<organism evidence="1 2">
    <name type="scientific">Parasynechococcus marenigrum (strain WH8102)</name>
    <dbReference type="NCBI Taxonomy" id="84588"/>
    <lineage>
        <taxon>Bacteria</taxon>
        <taxon>Bacillati</taxon>
        <taxon>Cyanobacteriota</taxon>
        <taxon>Cyanophyceae</taxon>
        <taxon>Synechococcales</taxon>
        <taxon>Prochlorococcaceae</taxon>
        <taxon>Parasynechococcus</taxon>
        <taxon>Parasynechococcus marenigrum</taxon>
    </lineage>
</organism>
<dbReference type="Proteomes" id="UP000001422">
    <property type="component" value="Chromosome"/>
</dbReference>
<accession>Q7U750</accession>
<dbReference type="RefSeq" id="WP_011128001.1">
    <property type="nucleotide sequence ID" value="NC_005070.1"/>
</dbReference>
<proteinExistence type="predicted"/>
<dbReference type="GO" id="GO:0006355">
    <property type="term" value="P:regulation of DNA-templated transcription"/>
    <property type="evidence" value="ECO:0007669"/>
    <property type="project" value="InterPro"/>
</dbReference>
<dbReference type="EMBL" id="BX569692">
    <property type="protein sequence ID" value="CAE07651.1"/>
    <property type="molecule type" value="Genomic_DNA"/>
</dbReference>
<dbReference type="HOGENOM" id="CLU_2588445_0_0_3"/>